<keyword evidence="2" id="KW-1185">Reference proteome</keyword>
<comment type="caution">
    <text evidence="1">The sequence shown here is derived from an EMBL/GenBank/DDBJ whole genome shotgun (WGS) entry which is preliminary data.</text>
</comment>
<gene>
    <name evidence="1" type="ORF">GCM10010430_50680</name>
</gene>
<sequence length="144" mass="16154">MKKPTVPVLVTSLKRLVEDNPLGPVWWRYGRTGLHPLTDALDNPQDRAHYERRHAALRAEEDRRRREHLKSLACVDCGTEQEQERVWVQEARDYWTHRRGGATPATPGARPPRRVVRTGNACGPPALLMPSGCPAGPARAPWAG</sequence>
<evidence type="ECO:0000313" key="2">
    <source>
        <dbReference type="Proteomes" id="UP001500305"/>
    </source>
</evidence>
<organism evidence="1 2">
    <name type="scientific">Kitasatospora cystarginea</name>
    <dbReference type="NCBI Taxonomy" id="58350"/>
    <lineage>
        <taxon>Bacteria</taxon>
        <taxon>Bacillati</taxon>
        <taxon>Actinomycetota</taxon>
        <taxon>Actinomycetes</taxon>
        <taxon>Kitasatosporales</taxon>
        <taxon>Streptomycetaceae</taxon>
        <taxon>Kitasatospora</taxon>
    </lineage>
</organism>
<name>A0ABN3EJD5_9ACTN</name>
<evidence type="ECO:0000313" key="1">
    <source>
        <dbReference type="EMBL" id="GAA2260475.1"/>
    </source>
</evidence>
<proteinExistence type="predicted"/>
<accession>A0ABN3EJD5</accession>
<dbReference type="Proteomes" id="UP001500305">
    <property type="component" value="Unassembled WGS sequence"/>
</dbReference>
<dbReference type="EMBL" id="BAAATR010000025">
    <property type="protein sequence ID" value="GAA2260475.1"/>
    <property type="molecule type" value="Genomic_DNA"/>
</dbReference>
<reference evidence="1 2" key="1">
    <citation type="journal article" date="2019" name="Int. J. Syst. Evol. Microbiol.">
        <title>The Global Catalogue of Microorganisms (GCM) 10K type strain sequencing project: providing services to taxonomists for standard genome sequencing and annotation.</title>
        <authorList>
            <consortium name="The Broad Institute Genomics Platform"/>
            <consortium name="The Broad Institute Genome Sequencing Center for Infectious Disease"/>
            <person name="Wu L."/>
            <person name="Ma J."/>
        </authorList>
    </citation>
    <scope>NUCLEOTIDE SEQUENCE [LARGE SCALE GENOMIC DNA]</scope>
    <source>
        <strain evidence="1 2">JCM 7356</strain>
    </source>
</reference>
<protein>
    <submittedName>
        <fullName evidence="1">Uncharacterized protein</fullName>
    </submittedName>
</protein>